<protein>
    <submittedName>
        <fullName evidence="1">Uncharacterized protein</fullName>
    </submittedName>
</protein>
<accession>A0A0A9BS64</accession>
<proteinExistence type="predicted"/>
<reference evidence="1" key="2">
    <citation type="journal article" date="2015" name="Data Brief">
        <title>Shoot transcriptome of the giant reed, Arundo donax.</title>
        <authorList>
            <person name="Barrero R.A."/>
            <person name="Guerrero F.D."/>
            <person name="Moolhuijzen P."/>
            <person name="Goolsby J.A."/>
            <person name="Tidwell J."/>
            <person name="Bellgard S.E."/>
            <person name="Bellgard M.I."/>
        </authorList>
    </citation>
    <scope>NUCLEOTIDE SEQUENCE</scope>
    <source>
        <tissue evidence="1">Shoot tissue taken approximately 20 cm above the soil surface</tissue>
    </source>
</reference>
<dbReference type="EMBL" id="GBRH01230986">
    <property type="protein sequence ID" value="JAD66909.1"/>
    <property type="molecule type" value="Transcribed_RNA"/>
</dbReference>
<organism evidence="1">
    <name type="scientific">Arundo donax</name>
    <name type="common">Giant reed</name>
    <name type="synonym">Donax arundinaceus</name>
    <dbReference type="NCBI Taxonomy" id="35708"/>
    <lineage>
        <taxon>Eukaryota</taxon>
        <taxon>Viridiplantae</taxon>
        <taxon>Streptophyta</taxon>
        <taxon>Embryophyta</taxon>
        <taxon>Tracheophyta</taxon>
        <taxon>Spermatophyta</taxon>
        <taxon>Magnoliopsida</taxon>
        <taxon>Liliopsida</taxon>
        <taxon>Poales</taxon>
        <taxon>Poaceae</taxon>
        <taxon>PACMAD clade</taxon>
        <taxon>Arundinoideae</taxon>
        <taxon>Arundineae</taxon>
        <taxon>Arundo</taxon>
    </lineage>
</organism>
<reference evidence="1" key="1">
    <citation type="submission" date="2014-09" db="EMBL/GenBank/DDBJ databases">
        <authorList>
            <person name="Magalhaes I.L.F."/>
            <person name="Oliveira U."/>
            <person name="Santos F.R."/>
            <person name="Vidigal T.H.D.A."/>
            <person name="Brescovit A.D."/>
            <person name="Santos A.J."/>
        </authorList>
    </citation>
    <scope>NUCLEOTIDE SEQUENCE</scope>
    <source>
        <tissue evidence="1">Shoot tissue taken approximately 20 cm above the soil surface</tissue>
    </source>
</reference>
<name>A0A0A9BS64_ARUDO</name>
<dbReference type="AlphaFoldDB" id="A0A0A9BS64"/>
<evidence type="ECO:0000313" key="1">
    <source>
        <dbReference type="EMBL" id="JAD66909.1"/>
    </source>
</evidence>
<sequence length="19" mass="2229">MCMFDDSYPVVKGVNTKFF</sequence>